<gene>
    <name evidence="2" type="ORF">NEA10_17120</name>
</gene>
<evidence type="ECO:0000313" key="3">
    <source>
        <dbReference type="Proteomes" id="UP001056708"/>
    </source>
</evidence>
<keyword evidence="1" id="KW-0472">Membrane</keyword>
<dbReference type="EMBL" id="CP098611">
    <property type="protein sequence ID" value="USR90535.1"/>
    <property type="molecule type" value="Genomic_DNA"/>
</dbReference>
<keyword evidence="1" id="KW-1133">Transmembrane helix</keyword>
<sequence>MTNPPLFTALAVAALVLLALVTGGITYLTFAEWRDRRRQDREKREQR</sequence>
<evidence type="ECO:0000313" key="2">
    <source>
        <dbReference type="EMBL" id="USR90535.1"/>
    </source>
</evidence>
<feature type="transmembrane region" description="Helical" evidence="1">
    <location>
        <begin position="6"/>
        <end position="30"/>
    </location>
</feature>
<evidence type="ECO:0000256" key="1">
    <source>
        <dbReference type="SAM" id="Phobius"/>
    </source>
</evidence>
<dbReference type="RefSeq" id="WP_252662563.1">
    <property type="nucleotide sequence ID" value="NZ_CP098611.1"/>
</dbReference>
<accession>A0ABY5ANZ5</accession>
<protein>
    <recommendedName>
        <fullName evidence="4">Sgl0002 protein</fullName>
    </recommendedName>
</protein>
<keyword evidence="1" id="KW-0812">Transmembrane</keyword>
<keyword evidence="3" id="KW-1185">Reference proteome</keyword>
<organism evidence="2 3">
    <name type="scientific">Phormidium yuhuli AB48</name>
    <dbReference type="NCBI Taxonomy" id="2940671"/>
    <lineage>
        <taxon>Bacteria</taxon>
        <taxon>Bacillati</taxon>
        <taxon>Cyanobacteriota</taxon>
        <taxon>Cyanophyceae</taxon>
        <taxon>Oscillatoriophycideae</taxon>
        <taxon>Oscillatoriales</taxon>
        <taxon>Oscillatoriaceae</taxon>
        <taxon>Phormidium</taxon>
        <taxon>Phormidium yuhuli</taxon>
    </lineage>
</organism>
<reference evidence="2" key="1">
    <citation type="submission" date="2022-06" db="EMBL/GenBank/DDBJ databases">
        <title>Genome sequence of Phormidium yuhuli AB48 isolated from an industrial photobioreactor environment.</title>
        <authorList>
            <person name="Qiu Y."/>
            <person name="Noonan A.J.C."/>
            <person name="Dofher K."/>
            <person name="Koch M."/>
            <person name="Kieft B."/>
            <person name="Lin X."/>
            <person name="Ziels R.M."/>
            <person name="Hallam S.J."/>
        </authorList>
    </citation>
    <scope>NUCLEOTIDE SEQUENCE</scope>
    <source>
        <strain evidence="2">AB48</strain>
    </source>
</reference>
<evidence type="ECO:0008006" key="4">
    <source>
        <dbReference type="Google" id="ProtNLM"/>
    </source>
</evidence>
<name>A0ABY5ANZ5_9CYAN</name>
<proteinExistence type="predicted"/>
<dbReference type="Proteomes" id="UP001056708">
    <property type="component" value="Chromosome"/>
</dbReference>